<dbReference type="Proteomes" id="UP000011777">
    <property type="component" value="Unassembled WGS sequence"/>
</dbReference>
<keyword evidence="2" id="KW-1185">Reference proteome</keyword>
<comment type="caution">
    <text evidence="1">The sequence shown here is derived from an EMBL/GenBank/DDBJ whole genome shotgun (WGS) entry which is preliminary data.</text>
</comment>
<dbReference type="AlphaFoldDB" id="M3HD66"/>
<evidence type="ECO:0000313" key="1">
    <source>
        <dbReference type="EMBL" id="EMG45172.1"/>
    </source>
</evidence>
<evidence type="ECO:0000313" key="2">
    <source>
        <dbReference type="Proteomes" id="UP000011777"/>
    </source>
</evidence>
<dbReference type="HOGENOM" id="CLU_3425066_0_0_1"/>
<protein>
    <submittedName>
        <fullName evidence="1">Uncharacterized protein</fullName>
    </submittedName>
</protein>
<accession>M3HD66</accession>
<sequence>MYRRLALWVRVPLIVIICFVFK</sequence>
<organism evidence="1 2">
    <name type="scientific">Candida maltosa (strain Xu316)</name>
    <name type="common">Yeast</name>
    <dbReference type="NCBI Taxonomy" id="1245528"/>
    <lineage>
        <taxon>Eukaryota</taxon>
        <taxon>Fungi</taxon>
        <taxon>Dikarya</taxon>
        <taxon>Ascomycota</taxon>
        <taxon>Saccharomycotina</taxon>
        <taxon>Pichiomycetes</taxon>
        <taxon>Debaryomycetaceae</taxon>
        <taxon>Candida/Lodderomyces clade</taxon>
        <taxon>Candida</taxon>
    </lineage>
</organism>
<gene>
    <name evidence="1" type="ORF">G210_5254</name>
</gene>
<reference evidence="1 2" key="1">
    <citation type="submission" date="2013-02" db="EMBL/GenBank/DDBJ databases">
        <title>Genome sequence of Candida maltosa Xu316, a potential industrial strain for xylitol and ethanol production.</title>
        <authorList>
            <person name="Yu J."/>
            <person name="Wang Q."/>
            <person name="Geng X."/>
            <person name="Bao W."/>
            <person name="He P."/>
            <person name="Cai J."/>
        </authorList>
    </citation>
    <scope>NUCLEOTIDE SEQUENCE [LARGE SCALE GENOMIC DNA]</scope>
    <source>
        <strain evidence="2">Xu316</strain>
    </source>
</reference>
<dbReference type="EMBL" id="AOGT01002946">
    <property type="protein sequence ID" value="EMG45172.1"/>
    <property type="molecule type" value="Genomic_DNA"/>
</dbReference>
<proteinExistence type="predicted"/>
<name>M3HD66_CANMX</name>